<feature type="compositionally biased region" description="Polar residues" evidence="1">
    <location>
        <begin position="177"/>
        <end position="197"/>
    </location>
</feature>
<feature type="compositionally biased region" description="Polar residues" evidence="1">
    <location>
        <begin position="40"/>
        <end position="50"/>
    </location>
</feature>
<keyword evidence="3" id="KW-1185">Reference proteome</keyword>
<feature type="region of interest" description="Disordered" evidence="1">
    <location>
        <begin position="169"/>
        <end position="202"/>
    </location>
</feature>
<name>A0A9W8EBJ8_9FUNG</name>
<comment type="caution">
    <text evidence="2">The sequence shown here is derived from an EMBL/GenBank/DDBJ whole genome shotgun (WGS) entry which is preliminary data.</text>
</comment>
<sequence length="574" mass="61724">MATAASPKPLALLVTIQKHRPWEGLRQAGYFPPTPLYPSRATSARSSDSPLYNAARTPITPSPLSFPTKNRPHRPRRHAPTQVVVATAHMVPAQPSLLPTLQGDILPTPGSRPEAPSLSIDTARCRPTAHSFPAIPESPVEPLGLPLCRDTIEAFGSPPSEDMSTAVAATQRGPLHSTVTTPPATPERTSGTSTMGSGNRLRRKRQYTFERELPVIPPSPNPATALNSFITTPTTARSSHEQLPHGRAILSTCSSTSSATVVSRDGHSSRGSDLYRTTPSPPISPRGLRSCERTMTSIASAPIKNSALGLTTGLDHLPRRESAAAIFDRPPRALTHAFSHVSLAPRRSEEPLPRLPLDSTTAVVSGNQSRVIQRKATCPSLAIAATYDYFSSSATAGHIPHLPIAQTNYESFSNYRPLPRYDDTDSPALLDFGTASYPHGVGGPWVAVSKTTRQQSKSSAASSYTVVGDEMPRNSQDTGVVFDSGSNSNLFKSSNLQSTSPRHSMTGDGSHKYRQRGQQRLSVVPLSKQSLKRFTSRISLKMKGWTGYRNSVHSSFAPVTTPNEAYNASSSPVQ</sequence>
<reference evidence="2" key="1">
    <citation type="submission" date="2022-07" db="EMBL/GenBank/DDBJ databases">
        <title>Phylogenomic reconstructions and comparative analyses of Kickxellomycotina fungi.</title>
        <authorList>
            <person name="Reynolds N.K."/>
            <person name="Stajich J.E."/>
            <person name="Barry K."/>
            <person name="Grigoriev I.V."/>
            <person name="Crous P."/>
            <person name="Smith M.E."/>
        </authorList>
    </citation>
    <scope>NUCLEOTIDE SEQUENCE</scope>
    <source>
        <strain evidence="2">RSA 567</strain>
    </source>
</reference>
<feature type="region of interest" description="Disordered" evidence="1">
    <location>
        <begin position="39"/>
        <end position="78"/>
    </location>
</feature>
<evidence type="ECO:0000256" key="1">
    <source>
        <dbReference type="SAM" id="MobiDB-lite"/>
    </source>
</evidence>
<feature type="region of interest" description="Disordered" evidence="1">
    <location>
        <begin position="493"/>
        <end position="518"/>
    </location>
</feature>
<feature type="compositionally biased region" description="Polar residues" evidence="1">
    <location>
        <begin position="493"/>
        <end position="503"/>
    </location>
</feature>
<proteinExistence type="predicted"/>
<gene>
    <name evidence="2" type="ORF">H4R34_003967</name>
</gene>
<protein>
    <submittedName>
        <fullName evidence="2">Uncharacterized protein</fullName>
    </submittedName>
</protein>
<dbReference type="AlphaFoldDB" id="A0A9W8EBJ8"/>
<evidence type="ECO:0000313" key="3">
    <source>
        <dbReference type="Proteomes" id="UP001151582"/>
    </source>
</evidence>
<dbReference type="Proteomes" id="UP001151582">
    <property type="component" value="Unassembled WGS sequence"/>
</dbReference>
<accession>A0A9W8EBJ8</accession>
<evidence type="ECO:0000313" key="2">
    <source>
        <dbReference type="EMBL" id="KAJ1976478.1"/>
    </source>
</evidence>
<organism evidence="2 3">
    <name type="scientific">Dimargaris verticillata</name>
    <dbReference type="NCBI Taxonomy" id="2761393"/>
    <lineage>
        <taxon>Eukaryota</taxon>
        <taxon>Fungi</taxon>
        <taxon>Fungi incertae sedis</taxon>
        <taxon>Zoopagomycota</taxon>
        <taxon>Kickxellomycotina</taxon>
        <taxon>Dimargaritomycetes</taxon>
        <taxon>Dimargaritales</taxon>
        <taxon>Dimargaritaceae</taxon>
        <taxon>Dimargaris</taxon>
    </lineage>
</organism>
<feature type="region of interest" description="Disordered" evidence="1">
    <location>
        <begin position="260"/>
        <end position="288"/>
    </location>
</feature>
<dbReference type="EMBL" id="JANBQB010000428">
    <property type="protein sequence ID" value="KAJ1976478.1"/>
    <property type="molecule type" value="Genomic_DNA"/>
</dbReference>
<dbReference type="OrthoDB" id="5595360at2759"/>